<reference evidence="2 3" key="1">
    <citation type="submission" date="2015-04" db="EMBL/GenBank/DDBJ databases">
        <title>Complete genome sequence of Schizopora paradoxa KUC8140, a cosmopolitan wood degrader in East Asia.</title>
        <authorList>
            <consortium name="DOE Joint Genome Institute"/>
            <person name="Min B."/>
            <person name="Park H."/>
            <person name="Jang Y."/>
            <person name="Kim J.-J."/>
            <person name="Kim K.H."/>
            <person name="Pangilinan J."/>
            <person name="Lipzen A."/>
            <person name="Riley R."/>
            <person name="Grigoriev I.V."/>
            <person name="Spatafora J.W."/>
            <person name="Choi I.-G."/>
        </authorList>
    </citation>
    <scope>NUCLEOTIDE SEQUENCE [LARGE SCALE GENOMIC DNA]</scope>
    <source>
        <strain evidence="2 3">KUC8140</strain>
    </source>
</reference>
<feature type="region of interest" description="Disordered" evidence="1">
    <location>
        <begin position="31"/>
        <end position="90"/>
    </location>
</feature>
<dbReference type="InParanoid" id="A0A0H2RCT1"/>
<feature type="compositionally biased region" description="Polar residues" evidence="1">
    <location>
        <begin position="67"/>
        <end position="90"/>
    </location>
</feature>
<evidence type="ECO:0000256" key="1">
    <source>
        <dbReference type="SAM" id="MobiDB-lite"/>
    </source>
</evidence>
<sequence length="90" mass="9730">MHASAPPAPAQTTGQLLSLLSQTWASVLNEPAINDGKHTRRGRPAQSAILHPRRSTMTTRHCHPLHTPSSSWRPANTNEPSTSSTTATRT</sequence>
<dbReference type="AlphaFoldDB" id="A0A0H2RCT1"/>
<proteinExistence type="predicted"/>
<accession>A0A0H2RCT1</accession>
<evidence type="ECO:0000313" key="2">
    <source>
        <dbReference type="EMBL" id="KLO09645.1"/>
    </source>
</evidence>
<protein>
    <submittedName>
        <fullName evidence="2">Uncharacterized protein</fullName>
    </submittedName>
</protein>
<dbReference type="EMBL" id="KQ086049">
    <property type="protein sequence ID" value="KLO09645.1"/>
    <property type="molecule type" value="Genomic_DNA"/>
</dbReference>
<keyword evidence="3" id="KW-1185">Reference proteome</keyword>
<name>A0A0H2RCT1_9AGAM</name>
<evidence type="ECO:0000313" key="3">
    <source>
        <dbReference type="Proteomes" id="UP000053477"/>
    </source>
</evidence>
<organism evidence="2 3">
    <name type="scientific">Schizopora paradoxa</name>
    <dbReference type="NCBI Taxonomy" id="27342"/>
    <lineage>
        <taxon>Eukaryota</taxon>
        <taxon>Fungi</taxon>
        <taxon>Dikarya</taxon>
        <taxon>Basidiomycota</taxon>
        <taxon>Agaricomycotina</taxon>
        <taxon>Agaricomycetes</taxon>
        <taxon>Hymenochaetales</taxon>
        <taxon>Schizoporaceae</taxon>
        <taxon>Schizopora</taxon>
    </lineage>
</organism>
<gene>
    <name evidence="2" type="ORF">SCHPADRAFT_555955</name>
</gene>
<dbReference type="Proteomes" id="UP000053477">
    <property type="component" value="Unassembled WGS sequence"/>
</dbReference>